<dbReference type="Proteomes" id="UP000609651">
    <property type="component" value="Unassembled WGS sequence"/>
</dbReference>
<reference evidence="3 4" key="1">
    <citation type="journal article" date="2020" name="Syst. Appl. Microbiol.">
        <title>Alienimonas chondri sp. nov., a novel planctomycete isolated from the biofilm of the red alga Chondrus crispus.</title>
        <authorList>
            <person name="Vitorino I."/>
            <person name="Albuquerque L."/>
            <person name="Wiegand S."/>
            <person name="Kallscheuer N."/>
            <person name="da Costa M.S."/>
            <person name="Lobo-da-Cunha A."/>
            <person name="Jogler C."/>
            <person name="Lage O.M."/>
        </authorList>
    </citation>
    <scope>NUCLEOTIDE SEQUENCE [LARGE SCALE GENOMIC DNA]</scope>
    <source>
        <strain evidence="3 4">LzC2</strain>
    </source>
</reference>
<evidence type="ECO:0000313" key="4">
    <source>
        <dbReference type="Proteomes" id="UP000609651"/>
    </source>
</evidence>
<dbReference type="SUPFAM" id="SSF52833">
    <property type="entry name" value="Thioredoxin-like"/>
    <property type="match status" value="1"/>
</dbReference>
<dbReference type="InterPro" id="IPR036249">
    <property type="entry name" value="Thioredoxin-like_sf"/>
</dbReference>
<accession>A0ABX1VIC8</accession>
<keyword evidence="2" id="KW-0732">Signal</keyword>
<feature type="region of interest" description="Disordered" evidence="1">
    <location>
        <begin position="244"/>
        <end position="263"/>
    </location>
</feature>
<sequence length="724" mass="76689">MATSSLSLLIASLLAVALPAEPDDSPDGPPNGAAKSDVITVTGVATTADGTPAAGVRVTVVAPKPLVEAVASASAVTDADGRYVLPDLPHPHTQLVWLMAKGPDGAVGNQHVNLWPRDATTFDSKLAMVPGGRLSLTFTDADGAPVEGVRPKSTVAGHGMERFILTREWAAAAGSPWPASDAEGRLTLGDLPAGEEMQVAFDPPGQHRQITDPLVVSEPGAPAAPDPIAVTIRQAGLFEVRIDPGEGAEPLPRDGYLVRTHGNGRVGTDAGTYEERSLDATPDGQAVIALKLPASGPEVTGSYRTWNPDQTERERDFGAVVTVTHPDLVFVPSSLTARLNPGERKVETITALRRTTVTGRLVDPATGEPQGGAPGFPTVDVYIPAPDQSNRSTPAGVGWKRLQADQRQTSIEEDGRFTVGTPRDKVRLVAKGRGSEQWFPGMLEVDVPPEGFNVGDVPLARMPELTGTVVNADGEPVPRALVWTTHDSAVTAPATAADANGRFTLRPESIPASLEGRSSAEIAAFDPLKPFAGTAKFTLIRGETPEPATVRLEPREIALPPGRAGSPSRDAFSGRWFLDGVVPELTLSKALAPDGTPTDDPPTLKSLRGRWVLLNFTSALHDRRNVYAGEVRAVAEAFADRLTVVTIYHSSDTDEQIVRAVARQPAVGITADDVDGATQRAFGVHQIPTYILLDPEGRFQKVFVPRQEIAGNLPKIVRQFITAE</sequence>
<evidence type="ECO:0000256" key="2">
    <source>
        <dbReference type="SAM" id="SignalP"/>
    </source>
</evidence>
<dbReference type="Gene3D" id="3.40.30.10">
    <property type="entry name" value="Glutaredoxin"/>
    <property type="match status" value="1"/>
</dbReference>
<name>A0ABX1VIC8_9PLAN</name>
<evidence type="ECO:0000313" key="3">
    <source>
        <dbReference type="EMBL" id="NNJ27559.1"/>
    </source>
</evidence>
<comment type="caution">
    <text evidence="3">The sequence shown here is derived from an EMBL/GenBank/DDBJ whole genome shotgun (WGS) entry which is preliminary data.</text>
</comment>
<dbReference type="RefSeq" id="WP_171189468.1">
    <property type="nucleotide sequence ID" value="NZ_WTPX01000167.1"/>
</dbReference>
<proteinExistence type="predicted"/>
<gene>
    <name evidence="3" type="ORF">LzC2_36640</name>
</gene>
<feature type="signal peptide" evidence="2">
    <location>
        <begin position="1"/>
        <end position="17"/>
    </location>
</feature>
<feature type="chain" id="PRO_5046325424" description="Thioredoxin domain-containing protein" evidence="2">
    <location>
        <begin position="18"/>
        <end position="724"/>
    </location>
</feature>
<evidence type="ECO:0008006" key="5">
    <source>
        <dbReference type="Google" id="ProtNLM"/>
    </source>
</evidence>
<organism evidence="3 4">
    <name type="scientific">Alienimonas chondri</name>
    <dbReference type="NCBI Taxonomy" id="2681879"/>
    <lineage>
        <taxon>Bacteria</taxon>
        <taxon>Pseudomonadati</taxon>
        <taxon>Planctomycetota</taxon>
        <taxon>Planctomycetia</taxon>
        <taxon>Planctomycetales</taxon>
        <taxon>Planctomycetaceae</taxon>
        <taxon>Alienimonas</taxon>
    </lineage>
</organism>
<protein>
    <recommendedName>
        <fullName evidence="5">Thioredoxin domain-containing protein</fullName>
    </recommendedName>
</protein>
<evidence type="ECO:0000256" key="1">
    <source>
        <dbReference type="SAM" id="MobiDB-lite"/>
    </source>
</evidence>
<dbReference type="SUPFAM" id="SSF49452">
    <property type="entry name" value="Starch-binding domain-like"/>
    <property type="match status" value="1"/>
</dbReference>
<dbReference type="InterPro" id="IPR013784">
    <property type="entry name" value="Carb-bd-like_fold"/>
</dbReference>
<dbReference type="InterPro" id="IPR008969">
    <property type="entry name" value="CarboxyPept-like_regulatory"/>
</dbReference>
<dbReference type="SUPFAM" id="SSF49464">
    <property type="entry name" value="Carboxypeptidase regulatory domain-like"/>
    <property type="match status" value="1"/>
</dbReference>
<dbReference type="EMBL" id="WTPX01000167">
    <property type="protein sequence ID" value="NNJ27559.1"/>
    <property type="molecule type" value="Genomic_DNA"/>
</dbReference>
<keyword evidence="4" id="KW-1185">Reference proteome</keyword>